<protein>
    <submittedName>
        <fullName evidence="2">Uncharacterized protein</fullName>
    </submittedName>
</protein>
<keyword evidence="1" id="KW-0472">Membrane</keyword>
<evidence type="ECO:0000256" key="1">
    <source>
        <dbReference type="SAM" id="Phobius"/>
    </source>
</evidence>
<evidence type="ECO:0000313" key="2">
    <source>
        <dbReference type="EMBL" id="CRK74168.1"/>
    </source>
</evidence>
<keyword evidence="1" id="KW-1133">Transmembrane helix</keyword>
<gene>
    <name evidence="2" type="ORF">NIG5292_00194</name>
</gene>
<accession>A0A0U1NHF2</accession>
<proteinExistence type="predicted"/>
<feature type="transmembrane region" description="Helical" evidence="1">
    <location>
        <begin position="75"/>
        <end position="94"/>
    </location>
</feature>
<dbReference type="RefSeq" id="WP_048597459.1">
    <property type="nucleotide sequence ID" value="NZ_CVPC01000002.1"/>
</dbReference>
<dbReference type="AlphaFoldDB" id="A0A0U1NHF2"/>
<evidence type="ECO:0000313" key="3">
    <source>
        <dbReference type="Proteomes" id="UP000048949"/>
    </source>
</evidence>
<keyword evidence="3" id="KW-1185">Reference proteome</keyword>
<name>A0A0U1NHF2_9RHOB</name>
<reference evidence="2 3" key="1">
    <citation type="submission" date="2015-04" db="EMBL/GenBank/DDBJ databases">
        <authorList>
            <person name="Syromyatnikov M.Y."/>
            <person name="Popov V.N."/>
        </authorList>
    </citation>
    <scope>NUCLEOTIDE SEQUENCE [LARGE SCALE GENOMIC DNA]</scope>
    <source>
        <strain evidence="2 3">CECT 5292</strain>
    </source>
</reference>
<dbReference type="STRING" id="282199.GCA_001049735_00194"/>
<keyword evidence="1" id="KW-0812">Transmembrane</keyword>
<feature type="transmembrane region" description="Helical" evidence="1">
    <location>
        <begin position="42"/>
        <end position="63"/>
    </location>
</feature>
<dbReference type="Proteomes" id="UP000048949">
    <property type="component" value="Unassembled WGS sequence"/>
</dbReference>
<sequence>MSISSPARDFSHDPVVVDVRLDETETEWGIIIKERGAVNARVLGQLATVVVGVALLCAGILMAAMNRHDIPSALWAVQMAVCALFVVVGALMIYGARSTGQTQTEFDFRTKVLRRRQIGSGKIIRSMRLTNADQIAMVRTEQGAGIAARPTDTSLAEVLVSGPQGQVFAIYHRLIAVIG</sequence>
<dbReference type="EMBL" id="CVQV01000002">
    <property type="protein sequence ID" value="CRK74168.1"/>
    <property type="molecule type" value="Genomic_DNA"/>
</dbReference>
<organism evidence="2 3">
    <name type="scientific">Nereida ignava</name>
    <dbReference type="NCBI Taxonomy" id="282199"/>
    <lineage>
        <taxon>Bacteria</taxon>
        <taxon>Pseudomonadati</taxon>
        <taxon>Pseudomonadota</taxon>
        <taxon>Alphaproteobacteria</taxon>
        <taxon>Rhodobacterales</taxon>
        <taxon>Roseobacteraceae</taxon>
        <taxon>Nereida</taxon>
    </lineage>
</organism>